<proteinExistence type="predicted"/>
<dbReference type="PANTHER" id="PTHR33116">
    <property type="entry name" value="REVERSE TRANSCRIPTASE ZINC-BINDING DOMAIN-CONTAINING PROTEIN-RELATED-RELATED"/>
    <property type="match status" value="1"/>
</dbReference>
<keyword evidence="1" id="KW-0479">Metal-binding</keyword>
<keyword evidence="1" id="KW-0863">Zinc-finger</keyword>
<evidence type="ECO:0000259" key="2">
    <source>
        <dbReference type="PROSITE" id="PS50158"/>
    </source>
</evidence>
<evidence type="ECO:0000313" key="3">
    <source>
        <dbReference type="EMBL" id="GEU82883.1"/>
    </source>
</evidence>
<gene>
    <name evidence="3" type="ORF">Tci_054861</name>
</gene>
<dbReference type="Pfam" id="PF14223">
    <property type="entry name" value="Retrotran_gag_2"/>
    <property type="match status" value="1"/>
</dbReference>
<dbReference type="InterPro" id="IPR026960">
    <property type="entry name" value="RVT-Znf"/>
</dbReference>
<keyword evidence="1" id="KW-0862">Zinc</keyword>
<name>A0A6L2N9K4_TANCI</name>
<comment type="caution">
    <text evidence="3">The sequence shown here is derived from an EMBL/GenBank/DDBJ whole genome shotgun (WGS) entry which is preliminary data.</text>
</comment>
<reference evidence="3" key="1">
    <citation type="journal article" date="2019" name="Sci. Rep.">
        <title>Draft genome of Tanacetum cinerariifolium, the natural source of mosquito coil.</title>
        <authorList>
            <person name="Yamashiro T."/>
            <person name="Shiraishi A."/>
            <person name="Satake H."/>
            <person name="Nakayama K."/>
        </authorList>
    </citation>
    <scope>NUCLEOTIDE SEQUENCE</scope>
</reference>
<accession>A0A6L2N9K4</accession>
<dbReference type="GO" id="GO:0003676">
    <property type="term" value="F:nucleic acid binding"/>
    <property type="evidence" value="ECO:0007669"/>
    <property type="project" value="InterPro"/>
</dbReference>
<dbReference type="PROSITE" id="PS50158">
    <property type="entry name" value="ZF_CCHC"/>
    <property type="match status" value="1"/>
</dbReference>
<dbReference type="EMBL" id="BKCJ010008569">
    <property type="protein sequence ID" value="GEU82883.1"/>
    <property type="molecule type" value="Genomic_DNA"/>
</dbReference>
<feature type="domain" description="CCHC-type" evidence="2">
    <location>
        <begin position="508"/>
        <end position="523"/>
    </location>
</feature>
<dbReference type="PANTHER" id="PTHR33116:SF77">
    <property type="entry name" value="RNA-DIRECTED DNA POLYMERASE"/>
    <property type="match status" value="1"/>
</dbReference>
<sequence>MEMLRNNFFIGGDAQGKKITWIAWDKALSSKNNGGLGVSSFYALNRALLLKWVWRFLSHDGSLWSQIIRAIHENNIDASVVVKQGVPSLDASFRRPVRDGVERSQREDLVSLMGGISLFVSANRWVCDLTGDGEFRVRDIRTTLDNLFLPSSVVATRWVKHVPIKVNIFAWRARLDRLPTHGNLISRGVLLDSSYSPNCDLATEDSHHLFLRSFCDTMESLSPHVVAAAKLSILNPNEFDLWKMKIKQYFLMEDYSLWEVILNGDSLTPTRIVDGVVQVIAPTTAEQRLAKKNELKAIGTLLMALLDKHQLKFNIHNDAKSLMEAVEKRFGGNKETKKVQKTLLKQQYEKFSGTSSESLNQIHDRLQKLISQLEILSELISQKDINLKFLRSLPSEWKTHTLIWRNKADLEEQSLNDLFNNLKIYKAEVKGSSTSSLNTKNIAFVSSNNTNSTNESVTVVPSVSAASFQAPVSTLPNVDSLSDVVIYSFFASENGTTAIGFYMSKVECYNCHRRGHFARECRSPRDNRNKEAPRRTVPVEVSTSNALVSQCDAVGSYDWSFQVDEEPTNYALMAYAFSGSSSSTGSNNENLERNLKKLKKRDDLKLTLEKFQTSSKNLSKLLESQISDKTGLGYDSQVFNSQVFDCEELSSKESDDSVPTSLENDMYKTGEGYHAIPPPYSETFMPPKPDLIFNDAPNASQTYLNVNHAMRVSHQNSARMTQPYSNRNVVPPAILTRSRLVPLNAARPVSTVVPQTTMKSPRLVTHVVNKAHSPKRRPINHKPATKNSNFNQKVTIVKVNKVNVVHGTKENWVWKPKCTILDHASRLTSALMTLEKFDYTDTLGRSKSHYNYGSDIITMKAEKARLLDEQMDKRLHDEEVKLVVAREKQEKYNLEKAKGLQQQYDDKQENIDWNIIAEQIQKKHLDNIRKYQSLKRKPVSIAQARKNMIIYLKNMAGYKMEHFRGMTYDKIRSIFEREYNKVQTLFKPDKDVEEPQKKRVAEETLLQESFKKLKAVEVLGSESTQETPTNDPKEMTEKDVKNMLEIVPLSEFKVKALHVKYPLIEWKIHSEGSRSYWKIIRVGGITEAY</sequence>
<organism evidence="3">
    <name type="scientific">Tanacetum cinerariifolium</name>
    <name type="common">Dalmatian daisy</name>
    <name type="synonym">Chrysanthemum cinerariifolium</name>
    <dbReference type="NCBI Taxonomy" id="118510"/>
    <lineage>
        <taxon>Eukaryota</taxon>
        <taxon>Viridiplantae</taxon>
        <taxon>Streptophyta</taxon>
        <taxon>Embryophyta</taxon>
        <taxon>Tracheophyta</taxon>
        <taxon>Spermatophyta</taxon>
        <taxon>Magnoliopsida</taxon>
        <taxon>eudicotyledons</taxon>
        <taxon>Gunneridae</taxon>
        <taxon>Pentapetalae</taxon>
        <taxon>asterids</taxon>
        <taxon>campanulids</taxon>
        <taxon>Asterales</taxon>
        <taxon>Asteraceae</taxon>
        <taxon>Asteroideae</taxon>
        <taxon>Anthemideae</taxon>
        <taxon>Anthemidinae</taxon>
        <taxon>Tanacetum</taxon>
    </lineage>
</organism>
<dbReference type="SUPFAM" id="SSF57756">
    <property type="entry name" value="Retrovirus zinc finger-like domains"/>
    <property type="match status" value="1"/>
</dbReference>
<dbReference type="GO" id="GO:0008270">
    <property type="term" value="F:zinc ion binding"/>
    <property type="evidence" value="ECO:0007669"/>
    <property type="project" value="UniProtKB-KW"/>
</dbReference>
<dbReference type="Pfam" id="PF13966">
    <property type="entry name" value="zf-RVT"/>
    <property type="match status" value="1"/>
</dbReference>
<dbReference type="InterPro" id="IPR036875">
    <property type="entry name" value="Znf_CCHC_sf"/>
</dbReference>
<dbReference type="SMART" id="SM00343">
    <property type="entry name" value="ZnF_C2HC"/>
    <property type="match status" value="1"/>
</dbReference>
<dbReference type="InterPro" id="IPR001878">
    <property type="entry name" value="Znf_CCHC"/>
</dbReference>
<evidence type="ECO:0000256" key="1">
    <source>
        <dbReference type="PROSITE-ProRule" id="PRU00047"/>
    </source>
</evidence>
<dbReference type="AlphaFoldDB" id="A0A6L2N9K4"/>
<dbReference type="Gene3D" id="4.10.60.10">
    <property type="entry name" value="Zinc finger, CCHC-type"/>
    <property type="match status" value="1"/>
</dbReference>
<protein>
    <submittedName>
        <fullName evidence="3">Ribonuclease H-like domain-containing protein</fullName>
    </submittedName>
</protein>